<dbReference type="Pfam" id="PF11846">
    <property type="entry name" value="Wzy_C_2"/>
    <property type="match status" value="1"/>
</dbReference>
<evidence type="ECO:0000256" key="5">
    <source>
        <dbReference type="SAM" id="Phobius"/>
    </source>
</evidence>
<dbReference type="RefSeq" id="WP_109591237.1">
    <property type="nucleotide sequence ID" value="NZ_CAJGZY010000022.1"/>
</dbReference>
<feature type="domain" description="Virulence factor membrane-bound polymerase C-terminal" evidence="7">
    <location>
        <begin position="377"/>
        <end position="551"/>
    </location>
</feature>
<feature type="transmembrane region" description="Helical" evidence="5">
    <location>
        <begin position="69"/>
        <end position="92"/>
    </location>
</feature>
<evidence type="ECO:0000256" key="2">
    <source>
        <dbReference type="ARBA" id="ARBA00022692"/>
    </source>
</evidence>
<evidence type="ECO:0000313" key="8">
    <source>
        <dbReference type="EMBL" id="PWK12649.1"/>
    </source>
</evidence>
<comment type="caution">
    <text evidence="8">The sequence shown here is derived from an EMBL/GenBank/DDBJ whole genome shotgun (WGS) entry which is preliminary data.</text>
</comment>
<feature type="transmembrane region" description="Helical" evidence="5">
    <location>
        <begin position="217"/>
        <end position="235"/>
    </location>
</feature>
<evidence type="ECO:0000259" key="6">
    <source>
        <dbReference type="Pfam" id="PF04932"/>
    </source>
</evidence>
<dbReference type="GO" id="GO:0016020">
    <property type="term" value="C:membrane"/>
    <property type="evidence" value="ECO:0007669"/>
    <property type="project" value="UniProtKB-SubCell"/>
</dbReference>
<keyword evidence="3 5" id="KW-1133">Transmembrane helix</keyword>
<keyword evidence="2 5" id="KW-0812">Transmembrane</keyword>
<dbReference type="PANTHER" id="PTHR37422">
    <property type="entry name" value="TEICHURONIC ACID BIOSYNTHESIS PROTEIN TUAE"/>
    <property type="match status" value="1"/>
</dbReference>
<dbReference type="Pfam" id="PF04932">
    <property type="entry name" value="Wzy_C"/>
    <property type="match status" value="1"/>
</dbReference>
<evidence type="ECO:0000256" key="1">
    <source>
        <dbReference type="ARBA" id="ARBA00004141"/>
    </source>
</evidence>
<dbReference type="InterPro" id="IPR021797">
    <property type="entry name" value="Wzy_C_2"/>
</dbReference>
<dbReference type="AlphaFoldDB" id="A0A2V2A823"/>
<accession>A0A2V2A823</accession>
<dbReference type="EMBL" id="QGGM01000007">
    <property type="protein sequence ID" value="PWK12649.1"/>
    <property type="molecule type" value="Genomic_DNA"/>
</dbReference>
<evidence type="ECO:0000259" key="7">
    <source>
        <dbReference type="Pfam" id="PF11846"/>
    </source>
</evidence>
<keyword evidence="4 5" id="KW-0472">Membrane</keyword>
<feature type="domain" description="O-antigen ligase-related" evidence="6">
    <location>
        <begin position="202"/>
        <end position="355"/>
    </location>
</feature>
<dbReference type="InterPro" id="IPR051533">
    <property type="entry name" value="WaaL-like"/>
</dbReference>
<evidence type="ECO:0000313" key="9">
    <source>
        <dbReference type="Proteomes" id="UP000245655"/>
    </source>
</evidence>
<evidence type="ECO:0000256" key="4">
    <source>
        <dbReference type="ARBA" id="ARBA00023136"/>
    </source>
</evidence>
<feature type="transmembrane region" description="Helical" evidence="5">
    <location>
        <begin position="244"/>
        <end position="263"/>
    </location>
</feature>
<dbReference type="InterPro" id="IPR007016">
    <property type="entry name" value="O-antigen_ligase-rel_domated"/>
</dbReference>
<keyword evidence="8" id="KW-0436">Ligase</keyword>
<gene>
    <name evidence="8" type="ORF">C8D84_107124</name>
</gene>
<organism evidence="8 9">
    <name type="scientific">Psychrobacter immobilis</name>
    <dbReference type="NCBI Taxonomy" id="498"/>
    <lineage>
        <taxon>Bacteria</taxon>
        <taxon>Pseudomonadati</taxon>
        <taxon>Pseudomonadota</taxon>
        <taxon>Gammaproteobacteria</taxon>
        <taxon>Moraxellales</taxon>
        <taxon>Moraxellaceae</taxon>
        <taxon>Psychrobacter</taxon>
    </lineage>
</organism>
<comment type="subcellular location">
    <subcellularLocation>
        <location evidence="1">Membrane</location>
        <topology evidence="1">Multi-pass membrane protein</topology>
    </subcellularLocation>
</comment>
<dbReference type="GO" id="GO:0016874">
    <property type="term" value="F:ligase activity"/>
    <property type="evidence" value="ECO:0007669"/>
    <property type="project" value="UniProtKB-KW"/>
</dbReference>
<sequence length="599" mass="66617">MNQIDYDRHWTVSVMLACVALLLTLPFAISEHYAVYSSIYQDFVVVAFSLCIVLLATMSKSLKASAPRVSYVLLAMASYWLLQPLFTDVIYIESNIKASIVFVLFAAVAWSIHSVIDRTQLITVIAWSLLIGTSIQALVVVMQAIGIEVSVLGVFNVSADNGIQGQLGQRNLLAHYLCWGIVAGSYLTVQRGNGFYLSATMTVIIAVILGLVDSRSILLYGIAMLIIALLQILYSRKLLKSSKLLLAISALILVPQVLMPLILSSFDSATQTGLQRVLSSGSDTARGYELKKALLGFMQAPIFGQGWNESTFQAFSRALDLMPLDLHQQEKLPEHSHNIISELLVEMGIVGTLVVVVGTIWALIPAISTSLKLESAFVLALLTITAVHSMVEYPLWNTFFLLAVVLFLTAIPNQRSKGQVGSLYQLPILITSFVCFAIVCFFIIIYQNNYRLYASNASNEEAQYNARANAFYSVFLKLPLFSEDEDKLIVQNIDIMANSLSDDQVAALLRYSEYKPTPQSSQYRGLYEYKVGHNEAGLDWLQRSWHFYPSQLGQSLVFIYNAHPTLEGLEAEVYNACLRYQSTNFYNNLKSCPTPPSTW</sequence>
<protein>
    <submittedName>
        <fullName evidence="8">O-antigen ligase</fullName>
    </submittedName>
</protein>
<dbReference type="PANTHER" id="PTHR37422:SF21">
    <property type="entry name" value="EXOQ-LIKE PROTEIN"/>
    <property type="match status" value="1"/>
</dbReference>
<dbReference type="Proteomes" id="UP000245655">
    <property type="component" value="Unassembled WGS sequence"/>
</dbReference>
<name>A0A2V2A823_PSYIM</name>
<feature type="transmembrane region" description="Helical" evidence="5">
    <location>
        <begin position="35"/>
        <end position="57"/>
    </location>
</feature>
<feature type="transmembrane region" description="Helical" evidence="5">
    <location>
        <begin position="12"/>
        <end position="29"/>
    </location>
</feature>
<feature type="transmembrane region" description="Helical" evidence="5">
    <location>
        <begin position="194"/>
        <end position="211"/>
    </location>
</feature>
<reference evidence="8 9" key="1">
    <citation type="submission" date="2018-05" db="EMBL/GenBank/DDBJ databases">
        <title>Genomic Encyclopedia of Type Strains, Phase IV (KMG-IV): sequencing the most valuable type-strain genomes for metagenomic binning, comparative biology and taxonomic classification.</title>
        <authorList>
            <person name="Goeker M."/>
        </authorList>
    </citation>
    <scope>NUCLEOTIDE SEQUENCE [LARGE SCALE GENOMIC DNA]</scope>
    <source>
        <strain evidence="8 9">DSM 7229</strain>
    </source>
</reference>
<dbReference type="GeneID" id="60255303"/>
<feature type="transmembrane region" description="Helical" evidence="5">
    <location>
        <begin position="128"/>
        <end position="152"/>
    </location>
</feature>
<keyword evidence="9" id="KW-1185">Reference proteome</keyword>
<feature type="transmembrane region" description="Helical" evidence="5">
    <location>
        <begin position="393"/>
        <end position="411"/>
    </location>
</feature>
<evidence type="ECO:0000256" key="3">
    <source>
        <dbReference type="ARBA" id="ARBA00022989"/>
    </source>
</evidence>
<feature type="transmembrane region" description="Helical" evidence="5">
    <location>
        <begin position="423"/>
        <end position="446"/>
    </location>
</feature>
<feature type="transmembrane region" description="Helical" evidence="5">
    <location>
        <begin position="98"/>
        <end position="116"/>
    </location>
</feature>
<proteinExistence type="predicted"/>
<feature type="transmembrane region" description="Helical" evidence="5">
    <location>
        <begin position="343"/>
        <end position="364"/>
    </location>
</feature>